<dbReference type="Proteomes" id="UP000306147">
    <property type="component" value="Unassembled WGS sequence"/>
</dbReference>
<comment type="similarity">
    <text evidence="6">Belongs to the NnrD/CARKD family.</text>
</comment>
<feature type="domain" description="YjeF C-terminal" evidence="7">
    <location>
        <begin position="6"/>
        <end position="291"/>
    </location>
</feature>
<comment type="caution">
    <text evidence="8">The sequence shown here is derived from an EMBL/GenBank/DDBJ whole genome shotgun (WGS) entry which is preliminary data.</text>
</comment>
<dbReference type="EC" id="4.2.1.136" evidence="6"/>
<dbReference type="PROSITE" id="PS51383">
    <property type="entry name" value="YJEF_C_3"/>
    <property type="match status" value="1"/>
</dbReference>
<evidence type="ECO:0000313" key="9">
    <source>
        <dbReference type="Proteomes" id="UP000306147"/>
    </source>
</evidence>
<proteinExistence type="inferred from homology"/>
<dbReference type="InterPro" id="IPR029056">
    <property type="entry name" value="Ribokinase-like"/>
</dbReference>
<dbReference type="GO" id="GO:0005524">
    <property type="term" value="F:ATP binding"/>
    <property type="evidence" value="ECO:0007669"/>
    <property type="project" value="UniProtKB-KW"/>
</dbReference>
<dbReference type="AlphaFoldDB" id="A0A4S1XGQ1"/>
<name>A0A4S1XGQ1_9SPHN</name>
<keyword evidence="9" id="KW-1185">Reference proteome</keyword>
<dbReference type="OrthoDB" id="9806925at2"/>
<evidence type="ECO:0000256" key="4">
    <source>
        <dbReference type="ARBA" id="ARBA00023027"/>
    </source>
</evidence>
<comment type="cofactor">
    <cofactor evidence="6">
        <name>Mg(2+)</name>
        <dbReference type="ChEBI" id="CHEBI:18420"/>
    </cofactor>
</comment>
<dbReference type="Gene3D" id="3.40.1190.20">
    <property type="match status" value="1"/>
</dbReference>
<dbReference type="GO" id="GO:0052856">
    <property type="term" value="F:NAD(P)HX epimerase activity"/>
    <property type="evidence" value="ECO:0007669"/>
    <property type="project" value="TreeGrafter"/>
</dbReference>
<dbReference type="GO" id="GO:0046496">
    <property type="term" value="P:nicotinamide nucleotide metabolic process"/>
    <property type="evidence" value="ECO:0007669"/>
    <property type="project" value="UniProtKB-UniRule"/>
</dbReference>
<dbReference type="SUPFAM" id="SSF53613">
    <property type="entry name" value="Ribokinase-like"/>
    <property type="match status" value="1"/>
</dbReference>
<dbReference type="NCBIfam" id="TIGR00196">
    <property type="entry name" value="yjeF_cterm"/>
    <property type="match status" value="1"/>
</dbReference>
<dbReference type="HAMAP" id="MF_01965">
    <property type="entry name" value="NADHX_dehydratase"/>
    <property type="match status" value="1"/>
</dbReference>
<evidence type="ECO:0000259" key="7">
    <source>
        <dbReference type="PROSITE" id="PS51383"/>
    </source>
</evidence>
<keyword evidence="1 6" id="KW-0547">Nucleotide-binding</keyword>
<dbReference type="InterPro" id="IPR017953">
    <property type="entry name" value="Carbohydrate_kinase_pred_CS"/>
</dbReference>
<comment type="catalytic activity">
    <reaction evidence="6">
        <text>(6S)-NADPHX + ADP = AMP + phosphate + NADPH + H(+)</text>
        <dbReference type="Rhea" id="RHEA:32235"/>
        <dbReference type="ChEBI" id="CHEBI:15378"/>
        <dbReference type="ChEBI" id="CHEBI:43474"/>
        <dbReference type="ChEBI" id="CHEBI:57783"/>
        <dbReference type="ChEBI" id="CHEBI:64076"/>
        <dbReference type="ChEBI" id="CHEBI:456215"/>
        <dbReference type="ChEBI" id="CHEBI:456216"/>
        <dbReference type="EC" id="4.2.1.136"/>
    </reaction>
</comment>
<feature type="binding site" evidence="6">
    <location>
        <position position="232"/>
    </location>
    <ligand>
        <name>(6S)-NADPHX</name>
        <dbReference type="ChEBI" id="CHEBI:64076"/>
    </ligand>
</feature>
<organism evidence="8 9">
    <name type="scientific">Sphingomonas gei</name>
    <dbReference type="NCBI Taxonomy" id="1395960"/>
    <lineage>
        <taxon>Bacteria</taxon>
        <taxon>Pseudomonadati</taxon>
        <taxon>Pseudomonadota</taxon>
        <taxon>Alphaproteobacteria</taxon>
        <taxon>Sphingomonadales</taxon>
        <taxon>Sphingomonadaceae</taxon>
        <taxon>Sphingomonas</taxon>
    </lineage>
</organism>
<evidence type="ECO:0000256" key="5">
    <source>
        <dbReference type="ARBA" id="ARBA00023239"/>
    </source>
</evidence>
<protein>
    <recommendedName>
        <fullName evidence="6">ADP-dependent (S)-NAD(P)H-hydrate dehydratase</fullName>
        <ecNumber evidence="6">4.2.1.136</ecNumber>
    </recommendedName>
    <alternativeName>
        <fullName evidence="6">ADP-dependent NAD(P)HX dehydratase</fullName>
    </alternativeName>
</protein>
<feature type="binding site" evidence="6">
    <location>
        <position position="41"/>
    </location>
    <ligand>
        <name>(6S)-NADPHX</name>
        <dbReference type="ChEBI" id="CHEBI:64076"/>
    </ligand>
</feature>
<keyword evidence="5 6" id="KW-0456">Lyase</keyword>
<gene>
    <name evidence="6" type="primary">nnrD</name>
    <name evidence="8" type="ORF">E5A73_06790</name>
</gene>
<feature type="binding site" evidence="6">
    <location>
        <position position="112"/>
    </location>
    <ligand>
        <name>(6S)-NADPHX</name>
        <dbReference type="ChEBI" id="CHEBI:64076"/>
    </ligand>
</feature>
<evidence type="ECO:0000256" key="3">
    <source>
        <dbReference type="ARBA" id="ARBA00022857"/>
    </source>
</evidence>
<keyword evidence="3 6" id="KW-0521">NADP</keyword>
<dbReference type="PROSITE" id="PS01050">
    <property type="entry name" value="YJEF_C_2"/>
    <property type="match status" value="1"/>
</dbReference>
<dbReference type="CDD" id="cd01171">
    <property type="entry name" value="YXKO-related"/>
    <property type="match status" value="1"/>
</dbReference>
<feature type="binding site" evidence="6">
    <location>
        <begin position="202"/>
        <end position="206"/>
    </location>
    <ligand>
        <name>AMP</name>
        <dbReference type="ChEBI" id="CHEBI:456215"/>
    </ligand>
</feature>
<dbReference type="Pfam" id="PF01256">
    <property type="entry name" value="Carb_kinase"/>
    <property type="match status" value="1"/>
</dbReference>
<keyword evidence="2 6" id="KW-0067">ATP-binding</keyword>
<comment type="catalytic activity">
    <reaction evidence="6">
        <text>(6S)-NADHX + ADP = AMP + phosphate + NADH + H(+)</text>
        <dbReference type="Rhea" id="RHEA:32223"/>
        <dbReference type="ChEBI" id="CHEBI:15378"/>
        <dbReference type="ChEBI" id="CHEBI:43474"/>
        <dbReference type="ChEBI" id="CHEBI:57945"/>
        <dbReference type="ChEBI" id="CHEBI:64074"/>
        <dbReference type="ChEBI" id="CHEBI:456215"/>
        <dbReference type="ChEBI" id="CHEBI:456216"/>
        <dbReference type="EC" id="4.2.1.136"/>
    </reaction>
</comment>
<evidence type="ECO:0000256" key="2">
    <source>
        <dbReference type="ARBA" id="ARBA00022840"/>
    </source>
</evidence>
<evidence type="ECO:0000256" key="1">
    <source>
        <dbReference type="ARBA" id="ARBA00022741"/>
    </source>
</evidence>
<dbReference type="GO" id="GO:0052855">
    <property type="term" value="F:ADP-dependent NAD(P)H-hydrate dehydratase activity"/>
    <property type="evidence" value="ECO:0007669"/>
    <property type="project" value="UniProtKB-UniRule"/>
</dbReference>
<dbReference type="InterPro" id="IPR000631">
    <property type="entry name" value="CARKD"/>
</dbReference>
<feature type="binding site" evidence="6">
    <location>
        <position position="165"/>
    </location>
    <ligand>
        <name>(6S)-NADPHX</name>
        <dbReference type="ChEBI" id="CHEBI:64076"/>
    </ligand>
</feature>
<comment type="subunit">
    <text evidence="6">Homotetramer.</text>
</comment>
<feature type="binding site" evidence="6">
    <location>
        <position position="231"/>
    </location>
    <ligand>
        <name>AMP</name>
        <dbReference type="ChEBI" id="CHEBI:456215"/>
    </ligand>
</feature>
<reference evidence="8 9" key="1">
    <citation type="submission" date="2019-04" db="EMBL/GenBank/DDBJ databases">
        <title>Sphingomonas psychrotolerans sp. nov., isolated from soil in the Tianshan Mountains, Xinjiang, China.</title>
        <authorList>
            <person name="Luo Y."/>
            <person name="Sheng H."/>
        </authorList>
    </citation>
    <scope>NUCLEOTIDE SEQUENCE [LARGE SCALE GENOMIC DNA]</scope>
    <source>
        <strain evidence="8 9">ZFGT-11</strain>
    </source>
</reference>
<dbReference type="EMBL" id="SRXT01000002">
    <property type="protein sequence ID" value="TGX55127.1"/>
    <property type="molecule type" value="Genomic_DNA"/>
</dbReference>
<dbReference type="PANTHER" id="PTHR12592:SF0">
    <property type="entry name" value="ATP-DEPENDENT (S)-NAD(P)H-HYDRATE DEHYDRATASE"/>
    <property type="match status" value="1"/>
</dbReference>
<sequence length="292" mass="29569">MMPLDTSWLAAHPVPAPGADTDKNSRGRVLVAGGSETVPGALQLTGEAALRAGAGKLQLATVARVAIQLGVLVPEAAVYPLPANPAGELGDDAGTVLADYLERCDALVLGPGTGAEAPAESVLKAVLAHPCASRAIVLDAAMIAGATELTEAVRGHDGRIVLTPHPGEMIRLMGCDPARIEDDPAGLAQEAARRFNTPVLLKGPETWVACPGEALLRYPGGGPGLATGGSGDVLAGIIGGLLARGAPPRIAAAWGVWLHGEAGRRLAERIGPLGFLGRELLGEIPRLLAAAS</sequence>
<comment type="function">
    <text evidence="6">Catalyzes the dehydration of the S-form of NAD(P)HX at the expense of ADP, which is converted to AMP. Together with NAD(P)HX epimerase, which catalyzes the epimerization of the S- and R-forms, the enzyme allows the repair of both epimers of NAD(P)HX, a damaged form of NAD(P)H that is a result of enzymatic or heat-dependent hydration.</text>
</comment>
<evidence type="ECO:0000256" key="6">
    <source>
        <dbReference type="HAMAP-Rule" id="MF_01965"/>
    </source>
</evidence>
<dbReference type="GO" id="GO:0110051">
    <property type="term" value="P:metabolite repair"/>
    <property type="evidence" value="ECO:0007669"/>
    <property type="project" value="TreeGrafter"/>
</dbReference>
<accession>A0A4S1XGQ1</accession>
<dbReference type="PANTHER" id="PTHR12592">
    <property type="entry name" value="ATP-DEPENDENT (S)-NAD(P)H-HYDRATE DEHYDRATASE FAMILY MEMBER"/>
    <property type="match status" value="1"/>
</dbReference>
<evidence type="ECO:0000313" key="8">
    <source>
        <dbReference type="EMBL" id="TGX55127.1"/>
    </source>
</evidence>
<keyword evidence="4 6" id="KW-0520">NAD</keyword>